<dbReference type="AlphaFoldDB" id="A0A2V1GZ31"/>
<dbReference type="Gene3D" id="3.40.50.720">
    <property type="entry name" value="NAD(P)-binding Rossmann-like Domain"/>
    <property type="match status" value="1"/>
</dbReference>
<dbReference type="EMBL" id="QDDL01000002">
    <property type="protein sequence ID" value="PVZ70637.1"/>
    <property type="molecule type" value="Genomic_DNA"/>
</dbReference>
<reference evidence="4 5" key="1">
    <citation type="submission" date="2018-04" db="EMBL/GenBank/DDBJ databases">
        <title>Thalassorhabdus spongiae gen. nov., sp. nov., isolated from a marine sponge in South-West Iceland.</title>
        <authorList>
            <person name="Knobloch S."/>
            <person name="Daussin A."/>
            <person name="Johannsson R."/>
            <person name="Marteinsson V.T."/>
        </authorList>
    </citation>
    <scope>NUCLEOTIDE SEQUENCE [LARGE SCALE GENOMIC DNA]</scope>
    <source>
        <strain evidence="4 5">Hp12</strain>
    </source>
</reference>
<comment type="similarity">
    <text evidence="1 3">Belongs to the short-chain dehydrogenases/reductases (SDR) family.</text>
</comment>
<proteinExistence type="inferred from homology"/>
<dbReference type="OrthoDB" id="7301144at2"/>
<dbReference type="PANTHER" id="PTHR44196">
    <property type="entry name" value="DEHYDROGENASE/REDUCTASE SDR FAMILY MEMBER 7B"/>
    <property type="match status" value="1"/>
</dbReference>
<accession>A0A2V1GZ31</accession>
<dbReference type="PANTHER" id="PTHR44196:SF2">
    <property type="entry name" value="SHORT-CHAIN DEHYDROGENASE-RELATED"/>
    <property type="match status" value="1"/>
</dbReference>
<dbReference type="InterPro" id="IPR002347">
    <property type="entry name" value="SDR_fam"/>
</dbReference>
<evidence type="ECO:0000256" key="3">
    <source>
        <dbReference type="RuleBase" id="RU000363"/>
    </source>
</evidence>
<evidence type="ECO:0000256" key="2">
    <source>
        <dbReference type="ARBA" id="ARBA00023002"/>
    </source>
</evidence>
<dbReference type="InterPro" id="IPR036291">
    <property type="entry name" value="NAD(P)-bd_dom_sf"/>
</dbReference>
<dbReference type="PRINTS" id="PR00081">
    <property type="entry name" value="GDHRDH"/>
</dbReference>
<protein>
    <submittedName>
        <fullName evidence="4">Short-chain dehydrogenase</fullName>
    </submittedName>
</protein>
<dbReference type="Proteomes" id="UP000244906">
    <property type="component" value="Unassembled WGS sequence"/>
</dbReference>
<evidence type="ECO:0000313" key="5">
    <source>
        <dbReference type="Proteomes" id="UP000244906"/>
    </source>
</evidence>
<dbReference type="PIRSF" id="PIRSF000126">
    <property type="entry name" value="11-beta-HSD1"/>
    <property type="match status" value="1"/>
</dbReference>
<dbReference type="Pfam" id="PF00106">
    <property type="entry name" value="adh_short"/>
    <property type="match status" value="1"/>
</dbReference>
<dbReference type="PRINTS" id="PR00080">
    <property type="entry name" value="SDRFAMILY"/>
</dbReference>
<name>A0A2V1GZ31_9GAMM</name>
<dbReference type="GO" id="GO:0016020">
    <property type="term" value="C:membrane"/>
    <property type="evidence" value="ECO:0007669"/>
    <property type="project" value="TreeGrafter"/>
</dbReference>
<evidence type="ECO:0000256" key="1">
    <source>
        <dbReference type="ARBA" id="ARBA00006484"/>
    </source>
</evidence>
<dbReference type="RefSeq" id="WP_116686707.1">
    <property type="nucleotide sequence ID" value="NZ_CAWNYD010000002.1"/>
</dbReference>
<sequence>MIKTTLITGASSGIGKAFAELCAQRGDKVILVARNTQRLEQLAEQLQKKYNCHCQVLPCDLAKADAADTLFEQLKTDNLMPDVLINNAGMGVSGAFVANDFQKETNQLHLNVTTPTLLCHRIGKIMAEKSAGEILNVASVAAYQSGPFMAGYYASKSHVLSLSVALHHELKKSGVTVTALCPGPVQTEFFERSEITSVRLSQSPLMMQPAQVAKIGMAALSNKKSHVIAGKINWVLAQSIRLATRNMAARISGLINQGVKA</sequence>
<keyword evidence="2" id="KW-0560">Oxidoreductase</keyword>
<dbReference type="GO" id="GO:0016491">
    <property type="term" value="F:oxidoreductase activity"/>
    <property type="evidence" value="ECO:0007669"/>
    <property type="project" value="UniProtKB-KW"/>
</dbReference>
<keyword evidence="5" id="KW-1185">Reference proteome</keyword>
<gene>
    <name evidence="4" type="ORF">DC094_08655</name>
</gene>
<evidence type="ECO:0000313" key="4">
    <source>
        <dbReference type="EMBL" id="PVZ70637.1"/>
    </source>
</evidence>
<comment type="caution">
    <text evidence="4">The sequence shown here is derived from an EMBL/GenBank/DDBJ whole genome shotgun (WGS) entry which is preliminary data.</text>
</comment>
<organism evidence="4 5">
    <name type="scientific">Pelagibaculum spongiae</name>
    <dbReference type="NCBI Taxonomy" id="2080658"/>
    <lineage>
        <taxon>Bacteria</taxon>
        <taxon>Pseudomonadati</taxon>
        <taxon>Pseudomonadota</taxon>
        <taxon>Gammaproteobacteria</taxon>
        <taxon>Oceanospirillales</taxon>
        <taxon>Pelagibaculum</taxon>
    </lineage>
</organism>
<dbReference type="SUPFAM" id="SSF51735">
    <property type="entry name" value="NAD(P)-binding Rossmann-fold domains"/>
    <property type="match status" value="1"/>
</dbReference>